<dbReference type="RefSeq" id="WP_152577608.1">
    <property type="nucleotide sequence ID" value="NZ_JAATJI010000001.1"/>
</dbReference>
<dbReference type="OrthoDB" id="7450905at2"/>
<proteinExistence type="predicted"/>
<dbReference type="EMBL" id="WIOL01000002">
    <property type="protein sequence ID" value="MQT17196.1"/>
    <property type="molecule type" value="Genomic_DNA"/>
</dbReference>
<reference evidence="2 3" key="1">
    <citation type="submission" date="2019-09" db="EMBL/GenBank/DDBJ databases">
        <title>Polymorphobacter sp. isolated from a lake in China.</title>
        <authorList>
            <person name="Liu Z."/>
        </authorList>
    </citation>
    <scope>NUCLEOTIDE SEQUENCE [LARGE SCALE GENOMIC DNA]</scope>
    <source>
        <strain evidence="2 3">D40P</strain>
    </source>
</reference>
<keyword evidence="3" id="KW-1185">Reference proteome</keyword>
<dbReference type="AlphaFoldDB" id="A0A7C9GPV7"/>
<evidence type="ECO:0000313" key="3">
    <source>
        <dbReference type="Proteomes" id="UP000481327"/>
    </source>
</evidence>
<feature type="signal peptide" evidence="1">
    <location>
        <begin position="1"/>
        <end position="36"/>
    </location>
</feature>
<keyword evidence="1" id="KW-0732">Signal</keyword>
<sequence>MFTTAPTAFGRTFVATLGTALFAGVCLFGATAPAAAAPADAHARTIAYGDLNLASDSGRKTLDARIRQAARAVCETGGNDVRSLDAESRCIHVAIGEARAKVYTASASAN</sequence>
<accession>A0A7C9GPV7</accession>
<name>A0A7C9GPV7_9SPHN</name>
<gene>
    <name evidence="2" type="ORF">F3168_07960</name>
</gene>
<dbReference type="Proteomes" id="UP000481327">
    <property type="component" value="Unassembled WGS sequence"/>
</dbReference>
<organism evidence="2 3">
    <name type="scientific">Sandarakinorhabdus fusca</name>
    <dbReference type="NCBI Taxonomy" id="1439888"/>
    <lineage>
        <taxon>Bacteria</taxon>
        <taxon>Pseudomonadati</taxon>
        <taxon>Pseudomonadota</taxon>
        <taxon>Alphaproteobacteria</taxon>
        <taxon>Sphingomonadales</taxon>
        <taxon>Sphingosinicellaceae</taxon>
        <taxon>Sandarakinorhabdus</taxon>
    </lineage>
</organism>
<dbReference type="InterPro" id="IPR030972">
    <property type="entry name" value="UrcA_uranyl"/>
</dbReference>
<comment type="caution">
    <text evidence="2">The sequence shown here is derived from an EMBL/GenBank/DDBJ whole genome shotgun (WGS) entry which is preliminary data.</text>
</comment>
<protein>
    <submittedName>
        <fullName evidence="2">UrcA family protein</fullName>
    </submittedName>
</protein>
<evidence type="ECO:0000313" key="2">
    <source>
        <dbReference type="EMBL" id="MQT17196.1"/>
    </source>
</evidence>
<evidence type="ECO:0000256" key="1">
    <source>
        <dbReference type="SAM" id="SignalP"/>
    </source>
</evidence>
<dbReference type="NCBIfam" id="TIGR04433">
    <property type="entry name" value="UrcA_uranyl"/>
    <property type="match status" value="1"/>
</dbReference>
<feature type="chain" id="PRO_5028967253" evidence="1">
    <location>
        <begin position="37"/>
        <end position="110"/>
    </location>
</feature>